<dbReference type="AlphaFoldDB" id="G0IZ15"/>
<dbReference type="HOGENOM" id="CLU_1419379_0_0_10"/>
<protein>
    <submittedName>
        <fullName evidence="1">Uncharacterized protein</fullName>
    </submittedName>
</protein>
<dbReference type="KEGG" id="cmr:Cycma_4460"/>
<dbReference type="STRING" id="880070.Cycma_4460"/>
<name>G0IZ15_CYCMS</name>
<keyword evidence="2" id="KW-1185">Reference proteome</keyword>
<proteinExistence type="predicted"/>
<dbReference type="Proteomes" id="UP000001635">
    <property type="component" value="Chromosome"/>
</dbReference>
<dbReference type="EMBL" id="CP002955">
    <property type="protein sequence ID" value="AEL28160.1"/>
    <property type="molecule type" value="Genomic_DNA"/>
</dbReference>
<evidence type="ECO:0000313" key="1">
    <source>
        <dbReference type="EMBL" id="AEL28160.1"/>
    </source>
</evidence>
<sequence length="191" mass="22218">MSELIKKYKITLVFYLTVILLFVSMAYAKLVREPYPSLNMPAFSGSGIKGGNLSVSYFEIVYLNNEEEVWKGDLKVLFKPNNLIRYKSNMKFIFFNQANVKRDPPKGRLISSIPGGAKIREVIKKWTTNDVVGGADEIIPKLMYEKKPFDSDKVTGFKIKEYKDYYDMVEGFQKREFVREKEFTFDNDIIN</sequence>
<dbReference type="RefSeq" id="WP_014022444.1">
    <property type="nucleotide sequence ID" value="NC_015914.1"/>
</dbReference>
<accession>G0IZ15</accession>
<gene>
    <name evidence="1" type="ordered locus">Cycma_4460</name>
</gene>
<reference evidence="2" key="1">
    <citation type="submission" date="2011-07" db="EMBL/GenBank/DDBJ databases">
        <title>The complete genome of Cyclobacterium marinum DSM 745.</title>
        <authorList>
            <person name="Lucas S."/>
            <person name="Han J."/>
            <person name="Lapidus A."/>
            <person name="Bruce D."/>
            <person name="Goodwin L."/>
            <person name="Pitluck S."/>
            <person name="Peters L."/>
            <person name="Kyrpides N."/>
            <person name="Mavromatis K."/>
            <person name="Ivanova N."/>
            <person name="Ovchinnikova G."/>
            <person name="Chertkov O."/>
            <person name="Detter J.C."/>
            <person name="Tapia R."/>
            <person name="Han C."/>
            <person name="Land M."/>
            <person name="Hauser L."/>
            <person name="Markowitz V."/>
            <person name="Cheng J.-F."/>
            <person name="Hugenholtz P."/>
            <person name="Woyke T."/>
            <person name="Wu D."/>
            <person name="Tindall B."/>
            <person name="Schuetze A."/>
            <person name="Brambilla E."/>
            <person name="Klenk H.-P."/>
            <person name="Eisen J.A."/>
        </authorList>
    </citation>
    <scope>NUCLEOTIDE SEQUENCE [LARGE SCALE GENOMIC DNA]</scope>
    <source>
        <strain evidence="2">ATCC 25205 / DSM 745 / LMG 13164 / NCIMB 1802</strain>
    </source>
</reference>
<evidence type="ECO:0000313" key="2">
    <source>
        <dbReference type="Proteomes" id="UP000001635"/>
    </source>
</evidence>
<organism evidence="1 2">
    <name type="scientific">Cyclobacterium marinum (strain ATCC 25205 / DSM 745 / LMG 13164 / NCIMB 1802)</name>
    <name type="common">Flectobacillus marinus</name>
    <dbReference type="NCBI Taxonomy" id="880070"/>
    <lineage>
        <taxon>Bacteria</taxon>
        <taxon>Pseudomonadati</taxon>
        <taxon>Bacteroidota</taxon>
        <taxon>Cytophagia</taxon>
        <taxon>Cytophagales</taxon>
        <taxon>Cyclobacteriaceae</taxon>
        <taxon>Cyclobacterium</taxon>
    </lineage>
</organism>